<dbReference type="Proteomes" id="UP000714380">
    <property type="component" value="Unassembled WGS sequence"/>
</dbReference>
<name>A0ABS7ZP98_9GAMM</name>
<dbReference type="EMBL" id="JAEDAH010000008">
    <property type="protein sequence ID" value="MCA6062311.1"/>
    <property type="molecule type" value="Genomic_DNA"/>
</dbReference>
<sequence length="434" mass="46295">MGKILALSVALPIVGAVAATGYLTHQNVQSYRTQLAAVLEETNASLYPQGMRITLDSVEEKYFGVVRDENYVLIEMKQGGRIMGFHQQVIIEPTRAYGTFGIDPEVGMAAVMLANAPGLIDGQQGYWEMNGSTMMLDSHYQTGAFDLRLGDGPTVTVAPLIVDTTMDLTGDRRSSGKITLASVSLNKGNGAGEFSLNDMELTTRSHVMGTQPFVDRINYRVGNIAITEADGSRVLLRGFETAQASLLDRGTYATLITASMDDLKVTLASKDLSVDPSALRLYVDGIHWQSLRSVSEQVQSAGGEDPAVMIRALSEVGARGASVTLEDFTSSFVFNDRGPDGIGAAGDVKATGYYQLAPGSAEALLQEWAGRSEAGLSVSLSHSLLQSPLAEHMLALIDAGYIRDDGDRLVSELRFSGGNLTANSLPLDGLVSAE</sequence>
<reference evidence="1 2" key="1">
    <citation type="submission" date="2020-12" db="EMBL/GenBank/DDBJ databases">
        <title>Novel Thalassolituus-related marine hydrocarbonoclastic bacteria mediated algae-derived hydrocarbons mineralization in twilight zone of the northern South China Sea.</title>
        <authorList>
            <person name="Dong C."/>
        </authorList>
    </citation>
    <scope>NUCLEOTIDE SEQUENCE [LARGE SCALE GENOMIC DNA]</scope>
    <source>
        <strain evidence="1 2">IMCC1826</strain>
    </source>
</reference>
<protein>
    <recommendedName>
        <fullName evidence="3">DUF945 domain-containing protein</fullName>
    </recommendedName>
</protein>
<evidence type="ECO:0000313" key="1">
    <source>
        <dbReference type="EMBL" id="MCA6062311.1"/>
    </source>
</evidence>
<dbReference type="RefSeq" id="WP_225671165.1">
    <property type="nucleotide sequence ID" value="NZ_JAEDAH010000008.1"/>
</dbReference>
<comment type="caution">
    <text evidence="1">The sequence shown here is derived from an EMBL/GenBank/DDBJ whole genome shotgun (WGS) entry which is preliminary data.</text>
</comment>
<evidence type="ECO:0000313" key="2">
    <source>
        <dbReference type="Proteomes" id="UP000714380"/>
    </source>
</evidence>
<proteinExistence type="predicted"/>
<gene>
    <name evidence="1" type="ORF">I9W95_01705</name>
</gene>
<keyword evidence="2" id="KW-1185">Reference proteome</keyword>
<organism evidence="1 2">
    <name type="scientific">Thalassolituus marinus</name>
    <dbReference type="NCBI Taxonomy" id="671053"/>
    <lineage>
        <taxon>Bacteria</taxon>
        <taxon>Pseudomonadati</taxon>
        <taxon>Pseudomonadota</taxon>
        <taxon>Gammaproteobacteria</taxon>
        <taxon>Oceanospirillales</taxon>
        <taxon>Oceanospirillaceae</taxon>
        <taxon>Thalassolituus</taxon>
    </lineage>
</organism>
<evidence type="ECO:0008006" key="3">
    <source>
        <dbReference type="Google" id="ProtNLM"/>
    </source>
</evidence>
<accession>A0ABS7ZP98</accession>